<reference evidence="3" key="1">
    <citation type="submission" date="2017-01" db="EMBL/GenBank/DDBJ databases">
        <authorList>
            <person name="Varghese N."/>
            <person name="Submissions S."/>
        </authorList>
    </citation>
    <scope>NUCLEOTIDE SEQUENCE [LARGE SCALE GENOMIC DNA]</scope>
    <source>
        <strain evidence="3">DSM 29591</strain>
    </source>
</reference>
<gene>
    <name evidence="2" type="ORF">SAMN05421665_3200</name>
</gene>
<organism evidence="2 3">
    <name type="scientific">Yoonia rosea</name>
    <dbReference type="NCBI Taxonomy" id="287098"/>
    <lineage>
        <taxon>Bacteria</taxon>
        <taxon>Pseudomonadati</taxon>
        <taxon>Pseudomonadota</taxon>
        <taxon>Alphaproteobacteria</taxon>
        <taxon>Rhodobacterales</taxon>
        <taxon>Paracoccaceae</taxon>
        <taxon>Yoonia</taxon>
    </lineage>
</organism>
<dbReference type="RefSeq" id="WP_076660869.1">
    <property type="nucleotide sequence ID" value="NZ_FTPR01000003.1"/>
</dbReference>
<sequence length="130" mass="13389">MARGAGGSDGGTGSFLIGLIMMVGGGYLLLNGIVVRPNFGFGARVFGIGGVSITSGMVLIPFMFGVGMIFYNAKNWLGWGIAGASLVALIFGVIANMTLQLERMSAFDLIVILVLLVGGIGLFLRSLKAG</sequence>
<keyword evidence="1" id="KW-0472">Membrane</keyword>
<feature type="transmembrane region" description="Helical" evidence="1">
    <location>
        <begin position="106"/>
        <end position="124"/>
    </location>
</feature>
<evidence type="ECO:0000256" key="1">
    <source>
        <dbReference type="SAM" id="Phobius"/>
    </source>
</evidence>
<dbReference type="EMBL" id="FTPR01000003">
    <property type="protein sequence ID" value="SIT90711.1"/>
    <property type="molecule type" value="Genomic_DNA"/>
</dbReference>
<dbReference type="STRING" id="287098.SAMN05421665_3200"/>
<keyword evidence="1" id="KW-0812">Transmembrane</keyword>
<accession>A0A1R3XHG0</accession>
<name>A0A1R3XHG0_9RHOB</name>
<dbReference type="Proteomes" id="UP000186997">
    <property type="component" value="Unassembled WGS sequence"/>
</dbReference>
<feature type="transmembrane region" description="Helical" evidence="1">
    <location>
        <begin position="76"/>
        <end position="99"/>
    </location>
</feature>
<protein>
    <submittedName>
        <fullName evidence="2">Uncharacterized protein</fullName>
    </submittedName>
</protein>
<feature type="transmembrane region" description="Helical" evidence="1">
    <location>
        <begin position="45"/>
        <end position="70"/>
    </location>
</feature>
<proteinExistence type="predicted"/>
<dbReference type="OrthoDB" id="5421573at2"/>
<keyword evidence="1" id="KW-1133">Transmembrane helix</keyword>
<evidence type="ECO:0000313" key="2">
    <source>
        <dbReference type="EMBL" id="SIT90711.1"/>
    </source>
</evidence>
<feature type="transmembrane region" description="Helical" evidence="1">
    <location>
        <begin position="12"/>
        <end position="33"/>
    </location>
</feature>
<keyword evidence="3" id="KW-1185">Reference proteome</keyword>
<dbReference type="AlphaFoldDB" id="A0A1R3XHG0"/>
<evidence type="ECO:0000313" key="3">
    <source>
        <dbReference type="Proteomes" id="UP000186997"/>
    </source>
</evidence>